<reference evidence="2 3" key="1">
    <citation type="submission" date="2017-11" db="EMBL/GenBank/DDBJ databases">
        <title>Genomic Encyclopedia of Type Strains, Phase III (KMG-III): the genomes of soil and plant-associated and newly described type strains.</title>
        <authorList>
            <person name="Whitman W."/>
        </authorList>
    </citation>
    <scope>NUCLEOTIDE SEQUENCE [LARGE SCALE GENOMIC DNA]</scope>
    <source>
        <strain evidence="2 3">CGMCC 1.12274</strain>
    </source>
</reference>
<feature type="transmembrane region" description="Helical" evidence="1">
    <location>
        <begin position="200"/>
        <end position="220"/>
    </location>
</feature>
<keyword evidence="1" id="KW-1133">Transmembrane helix</keyword>
<dbReference type="AlphaFoldDB" id="A0A2N0HJC6"/>
<dbReference type="Proteomes" id="UP000232587">
    <property type="component" value="Unassembled WGS sequence"/>
</dbReference>
<keyword evidence="1 2" id="KW-0812">Transmembrane</keyword>
<accession>A0A2N0HJC6</accession>
<name>A0A2N0HJC6_9SPHN</name>
<comment type="caution">
    <text evidence="2">The sequence shown here is derived from an EMBL/GenBank/DDBJ whole genome shotgun (WGS) entry which is preliminary data.</text>
</comment>
<evidence type="ECO:0000256" key="1">
    <source>
        <dbReference type="SAM" id="Phobius"/>
    </source>
</evidence>
<keyword evidence="3" id="KW-1185">Reference proteome</keyword>
<dbReference type="EMBL" id="PHUF01000003">
    <property type="protein sequence ID" value="PKB19047.1"/>
    <property type="molecule type" value="Genomic_DNA"/>
</dbReference>
<sequence>MTPVRLSPLVFRRIHRWVGLILGIQFLLWAVSGAMMATLDMDKVGGHGDVMHHSHSLPEGGYAGLAALPRDVAVTGIVLRDLGFRPVYELHSKDGVRLIDATTGERVEVDEDLARTVAAMMHDAPIRTVTPMDNANLESRDFAGPMWRVDFADAENTSAYVSRETARFLVMRGDTWRTWDFFWMLHNMDYVNRTSFNHPLIIIAGFGALWMAGTGFYLLFKSFRRADFNWLRRRRRADARQT</sequence>
<protein>
    <submittedName>
        <fullName evidence="2">PepSY-associated transmembrane protein</fullName>
    </submittedName>
</protein>
<evidence type="ECO:0000313" key="3">
    <source>
        <dbReference type="Proteomes" id="UP000232587"/>
    </source>
</evidence>
<dbReference type="OrthoDB" id="9806195at2"/>
<gene>
    <name evidence="2" type="ORF">B0I00_1274</name>
</gene>
<organism evidence="2 3">
    <name type="scientific">Novosphingobium kunmingense</name>
    <dbReference type="NCBI Taxonomy" id="1211806"/>
    <lineage>
        <taxon>Bacteria</taxon>
        <taxon>Pseudomonadati</taxon>
        <taxon>Pseudomonadota</taxon>
        <taxon>Alphaproteobacteria</taxon>
        <taxon>Sphingomonadales</taxon>
        <taxon>Sphingomonadaceae</taxon>
        <taxon>Novosphingobium</taxon>
    </lineage>
</organism>
<evidence type="ECO:0000313" key="2">
    <source>
        <dbReference type="EMBL" id="PKB19047.1"/>
    </source>
</evidence>
<keyword evidence="1" id="KW-0472">Membrane</keyword>
<proteinExistence type="predicted"/>